<protein>
    <submittedName>
        <fullName evidence="2">Uncharacterized protein</fullName>
    </submittedName>
</protein>
<dbReference type="InterPro" id="IPR055958">
    <property type="entry name" value="DUF7536"/>
</dbReference>
<dbReference type="AlphaFoldDB" id="A0A521BD49"/>
<name>A0A521BD49_9EURY</name>
<dbReference type="Pfam" id="PF24380">
    <property type="entry name" value="DUF7536"/>
    <property type="match status" value="1"/>
</dbReference>
<gene>
    <name evidence="2" type="ORF">SAMN06264867_102182</name>
</gene>
<accession>A0A521BD49</accession>
<proteinExistence type="predicted"/>
<feature type="transmembrane region" description="Helical" evidence="1">
    <location>
        <begin position="64"/>
        <end position="87"/>
    </location>
</feature>
<dbReference type="Proteomes" id="UP000319712">
    <property type="component" value="Unassembled WGS sequence"/>
</dbReference>
<keyword evidence="1" id="KW-1133">Transmembrane helix</keyword>
<dbReference type="EMBL" id="FXTD01000002">
    <property type="protein sequence ID" value="SMO44979.1"/>
    <property type="molecule type" value="Genomic_DNA"/>
</dbReference>
<evidence type="ECO:0000256" key="1">
    <source>
        <dbReference type="SAM" id="Phobius"/>
    </source>
</evidence>
<keyword evidence="1" id="KW-0812">Transmembrane</keyword>
<evidence type="ECO:0000313" key="2">
    <source>
        <dbReference type="EMBL" id="SMO44979.1"/>
    </source>
</evidence>
<keyword evidence="3" id="KW-1185">Reference proteome</keyword>
<feature type="transmembrane region" description="Helical" evidence="1">
    <location>
        <begin position="24"/>
        <end position="44"/>
    </location>
</feature>
<organism evidence="2 3">
    <name type="scientific">Halorubrum cibi</name>
    <dbReference type="NCBI Taxonomy" id="413815"/>
    <lineage>
        <taxon>Archaea</taxon>
        <taxon>Methanobacteriati</taxon>
        <taxon>Methanobacteriota</taxon>
        <taxon>Stenosarchaea group</taxon>
        <taxon>Halobacteria</taxon>
        <taxon>Halobacteriales</taxon>
        <taxon>Haloferacaceae</taxon>
        <taxon>Halorubrum</taxon>
    </lineage>
</organism>
<evidence type="ECO:0000313" key="3">
    <source>
        <dbReference type="Proteomes" id="UP000319712"/>
    </source>
</evidence>
<reference evidence="2 3" key="1">
    <citation type="submission" date="2017-05" db="EMBL/GenBank/DDBJ databases">
        <authorList>
            <person name="Varghese N."/>
            <person name="Submissions S."/>
        </authorList>
    </citation>
    <scope>NUCLEOTIDE SEQUENCE [LARGE SCALE GENOMIC DNA]</scope>
    <source>
        <strain evidence="2 3">DSM 19504</strain>
    </source>
</reference>
<sequence length="102" mass="11011">MSDDTTDKPPMLVLLESLAFYRNVRIGVVIGTSLAALLYLTRALELLGPLVEVREYPVVGPGVWFAFLAFVFAATSALLVAIALTVFEAVRGARSVGREGRN</sequence>
<keyword evidence="1" id="KW-0472">Membrane</keyword>